<dbReference type="InterPro" id="IPR046341">
    <property type="entry name" value="SET_dom_sf"/>
</dbReference>
<proteinExistence type="predicted"/>
<dbReference type="Pfam" id="PF00856">
    <property type="entry name" value="SET"/>
    <property type="match status" value="1"/>
</dbReference>
<gene>
    <name evidence="4" type="primary">SETD5</name>
    <name evidence="4" type="ORF">XENORESO_019944</name>
</gene>
<dbReference type="PANTHER" id="PTHR46462:SF1">
    <property type="entry name" value="HISTONE-LYSINE N-METHYLTRANSFERASE SETD5"/>
    <property type="match status" value="1"/>
</dbReference>
<evidence type="ECO:0000313" key="5">
    <source>
        <dbReference type="Proteomes" id="UP001444071"/>
    </source>
</evidence>
<accession>A0ABV0WXM0</accession>
<dbReference type="EMBL" id="JAHRIM010077603">
    <property type="protein sequence ID" value="MEQ2274382.1"/>
    <property type="molecule type" value="Genomic_DNA"/>
</dbReference>
<comment type="caution">
    <text evidence="4">The sequence shown here is derived from an EMBL/GenBank/DDBJ whole genome shotgun (WGS) entry which is preliminary data.</text>
</comment>
<keyword evidence="1" id="KW-0156">Chromatin regulator</keyword>
<organism evidence="4 5">
    <name type="scientific">Xenotaenia resolanae</name>
    <dbReference type="NCBI Taxonomy" id="208358"/>
    <lineage>
        <taxon>Eukaryota</taxon>
        <taxon>Metazoa</taxon>
        <taxon>Chordata</taxon>
        <taxon>Craniata</taxon>
        <taxon>Vertebrata</taxon>
        <taxon>Euteleostomi</taxon>
        <taxon>Actinopterygii</taxon>
        <taxon>Neopterygii</taxon>
        <taxon>Teleostei</taxon>
        <taxon>Neoteleostei</taxon>
        <taxon>Acanthomorphata</taxon>
        <taxon>Ovalentaria</taxon>
        <taxon>Atherinomorphae</taxon>
        <taxon>Cyprinodontiformes</taxon>
        <taxon>Goodeidae</taxon>
        <taxon>Xenotaenia</taxon>
    </lineage>
</organism>
<protein>
    <submittedName>
        <fullName evidence="4">Histone-lysine N-methyltransferase setd5</fullName>
    </submittedName>
</protein>
<dbReference type="PANTHER" id="PTHR46462">
    <property type="entry name" value="UPSET, ISOFORM A"/>
    <property type="match status" value="1"/>
</dbReference>
<name>A0ABV0WXM0_9TELE</name>
<dbReference type="SUPFAM" id="SSF82199">
    <property type="entry name" value="SET domain"/>
    <property type="match status" value="1"/>
</dbReference>
<dbReference type="Gene3D" id="2.170.270.10">
    <property type="entry name" value="SET domain"/>
    <property type="match status" value="1"/>
</dbReference>
<sequence length="343" mass="38903">MRMKNSTTEASVLDENTAEGWESRIRQWTDQYEEALSNQYSADIQTLLQLHRSACSSVSKAESGTSTPPSSTQIHASVNGMDTINRTELACNNTVLGSQMQLQLGRVTRVQKHRKILRAAKNLEPDTLIIEYRGKVMLKQQFEVNGHFFKKPYPFVLFYSKFNDVEMCVDARTFGNDARFIRRSCTPNAEVRHMIAEGMIHLCIYAISQIAKDSEVTIGFDYEFNSCNYKVDCACHKGNQNCPVQKHNLSPMESFLNPPALVLPSPAVGAETRRRKAQRKELENCQAPDQQQEIKDLQGASDTEERALNEVKVEEGEVDENGTSCSKRVRYLYHFSFPNICLV</sequence>
<reference evidence="4 5" key="1">
    <citation type="submission" date="2021-06" db="EMBL/GenBank/DDBJ databases">
        <authorList>
            <person name="Palmer J.M."/>
        </authorList>
    </citation>
    <scope>NUCLEOTIDE SEQUENCE [LARGE SCALE GENOMIC DNA]</scope>
    <source>
        <strain evidence="4 5">XR_2019</strain>
        <tissue evidence="4">Muscle</tissue>
    </source>
</reference>
<feature type="domain" description="SET" evidence="3">
    <location>
        <begin position="100"/>
        <end position="221"/>
    </location>
</feature>
<dbReference type="SMART" id="SM00317">
    <property type="entry name" value="SET"/>
    <property type="match status" value="1"/>
</dbReference>
<dbReference type="InterPro" id="IPR001214">
    <property type="entry name" value="SET_dom"/>
</dbReference>
<evidence type="ECO:0000259" key="3">
    <source>
        <dbReference type="PROSITE" id="PS50280"/>
    </source>
</evidence>
<evidence type="ECO:0000313" key="4">
    <source>
        <dbReference type="EMBL" id="MEQ2274382.1"/>
    </source>
</evidence>
<feature type="region of interest" description="Disordered" evidence="2">
    <location>
        <begin position="268"/>
        <end position="301"/>
    </location>
</feature>
<dbReference type="PROSITE" id="PS50280">
    <property type="entry name" value="SET"/>
    <property type="match status" value="1"/>
</dbReference>
<dbReference type="Proteomes" id="UP001444071">
    <property type="component" value="Unassembled WGS sequence"/>
</dbReference>
<keyword evidence="5" id="KW-1185">Reference proteome</keyword>
<evidence type="ECO:0000256" key="2">
    <source>
        <dbReference type="SAM" id="MobiDB-lite"/>
    </source>
</evidence>
<evidence type="ECO:0000256" key="1">
    <source>
        <dbReference type="ARBA" id="ARBA00022853"/>
    </source>
</evidence>